<gene>
    <name evidence="2" type="ORF">ECPE_LOCUS4701</name>
</gene>
<evidence type="ECO:0000313" key="3">
    <source>
        <dbReference type="Proteomes" id="UP000272942"/>
    </source>
</evidence>
<dbReference type="WBParaSite" id="ECPE_0000471301-mRNA-1">
    <property type="protein sequence ID" value="ECPE_0000471301-mRNA-1"/>
    <property type="gene ID" value="ECPE_0000471301"/>
</dbReference>
<accession>A0A183ACL6</accession>
<reference evidence="4" key="1">
    <citation type="submission" date="2016-06" db="UniProtKB">
        <authorList>
            <consortium name="WormBaseParasite"/>
        </authorList>
    </citation>
    <scope>IDENTIFICATION</scope>
</reference>
<feature type="region of interest" description="Disordered" evidence="1">
    <location>
        <begin position="1"/>
        <end position="34"/>
    </location>
</feature>
<feature type="region of interest" description="Disordered" evidence="1">
    <location>
        <begin position="59"/>
        <end position="105"/>
    </location>
</feature>
<proteinExistence type="predicted"/>
<dbReference type="EMBL" id="UZAN01041563">
    <property type="protein sequence ID" value="VDP73427.1"/>
    <property type="molecule type" value="Genomic_DNA"/>
</dbReference>
<dbReference type="Proteomes" id="UP000272942">
    <property type="component" value="Unassembled WGS sequence"/>
</dbReference>
<protein>
    <submittedName>
        <fullName evidence="2 4">Uncharacterized protein</fullName>
    </submittedName>
</protein>
<name>A0A183ACL6_9TREM</name>
<organism evidence="4">
    <name type="scientific">Echinostoma caproni</name>
    <dbReference type="NCBI Taxonomy" id="27848"/>
    <lineage>
        <taxon>Eukaryota</taxon>
        <taxon>Metazoa</taxon>
        <taxon>Spiralia</taxon>
        <taxon>Lophotrochozoa</taxon>
        <taxon>Platyhelminthes</taxon>
        <taxon>Trematoda</taxon>
        <taxon>Digenea</taxon>
        <taxon>Plagiorchiida</taxon>
        <taxon>Echinostomata</taxon>
        <taxon>Echinostomatoidea</taxon>
        <taxon>Echinostomatidae</taxon>
        <taxon>Echinostoma</taxon>
    </lineage>
</organism>
<feature type="compositionally biased region" description="Pro residues" evidence="1">
    <location>
        <begin position="96"/>
        <end position="105"/>
    </location>
</feature>
<evidence type="ECO:0000256" key="1">
    <source>
        <dbReference type="SAM" id="MobiDB-lite"/>
    </source>
</evidence>
<keyword evidence="3" id="KW-1185">Reference proteome</keyword>
<dbReference type="AlphaFoldDB" id="A0A183ACL6"/>
<sequence>MMGEMGSCSEEVDGSAVSRCKRGKGTLGTVTTPAGEPAISAKAALGWRRLSRLVRITPAPSGTGVEMVDPHPNRDWPTITRSDPMRVPGITERPDPPPPEVEASD</sequence>
<evidence type="ECO:0000313" key="2">
    <source>
        <dbReference type="EMBL" id="VDP73427.1"/>
    </source>
</evidence>
<reference evidence="2 3" key="2">
    <citation type="submission" date="2018-11" db="EMBL/GenBank/DDBJ databases">
        <authorList>
            <consortium name="Pathogen Informatics"/>
        </authorList>
    </citation>
    <scope>NUCLEOTIDE SEQUENCE [LARGE SCALE GENOMIC DNA]</scope>
    <source>
        <strain evidence="2 3">Egypt</strain>
    </source>
</reference>
<evidence type="ECO:0000313" key="4">
    <source>
        <dbReference type="WBParaSite" id="ECPE_0000471301-mRNA-1"/>
    </source>
</evidence>